<dbReference type="PANTHER" id="PTHR45527:SF1">
    <property type="entry name" value="FATTY ACID SYNTHASE"/>
    <property type="match status" value="1"/>
</dbReference>
<dbReference type="Gene3D" id="3.40.50.12780">
    <property type="entry name" value="N-terminal domain of ligase-like"/>
    <property type="match status" value="1"/>
</dbReference>
<dbReference type="InterPro" id="IPR010071">
    <property type="entry name" value="AA_adenyl_dom"/>
</dbReference>
<accession>A0A858RDL8</accession>
<dbReference type="SUPFAM" id="SSF47336">
    <property type="entry name" value="ACP-like"/>
    <property type="match status" value="1"/>
</dbReference>
<dbReference type="GO" id="GO:0031177">
    <property type="term" value="F:phosphopantetheine binding"/>
    <property type="evidence" value="ECO:0007669"/>
    <property type="project" value="InterPro"/>
</dbReference>
<gene>
    <name evidence="5" type="ORF">HHL09_02640</name>
</gene>
<dbReference type="EMBL" id="CP051774">
    <property type="protein sequence ID" value="QJE94721.1"/>
    <property type="molecule type" value="Genomic_DNA"/>
</dbReference>
<dbReference type="Pfam" id="PF00550">
    <property type="entry name" value="PP-binding"/>
    <property type="match status" value="1"/>
</dbReference>
<dbReference type="PANTHER" id="PTHR45527">
    <property type="entry name" value="NONRIBOSOMAL PEPTIDE SYNTHETASE"/>
    <property type="match status" value="1"/>
</dbReference>
<dbReference type="PROSITE" id="PS50075">
    <property type="entry name" value="CARRIER"/>
    <property type="match status" value="1"/>
</dbReference>
<dbReference type="InterPro" id="IPR045851">
    <property type="entry name" value="AMP-bd_C_sf"/>
</dbReference>
<proteinExistence type="predicted"/>
<evidence type="ECO:0000259" key="4">
    <source>
        <dbReference type="PROSITE" id="PS50075"/>
    </source>
</evidence>
<evidence type="ECO:0000313" key="6">
    <source>
        <dbReference type="Proteomes" id="UP000501812"/>
    </source>
</evidence>
<dbReference type="SMART" id="SM00823">
    <property type="entry name" value="PKS_PP"/>
    <property type="match status" value="1"/>
</dbReference>
<dbReference type="KEGG" id="luo:HHL09_02640"/>
<dbReference type="Pfam" id="PF13193">
    <property type="entry name" value="AMP-binding_C"/>
    <property type="match status" value="1"/>
</dbReference>
<keyword evidence="1" id="KW-0596">Phosphopantetheine</keyword>
<keyword evidence="6" id="KW-1185">Reference proteome</keyword>
<dbReference type="CDD" id="cd05930">
    <property type="entry name" value="A_NRPS"/>
    <property type="match status" value="1"/>
</dbReference>
<dbReference type="GO" id="GO:0044550">
    <property type="term" value="P:secondary metabolite biosynthetic process"/>
    <property type="evidence" value="ECO:0007669"/>
    <property type="project" value="TreeGrafter"/>
</dbReference>
<evidence type="ECO:0000256" key="2">
    <source>
        <dbReference type="ARBA" id="ARBA00022553"/>
    </source>
</evidence>
<dbReference type="GO" id="GO:0043041">
    <property type="term" value="P:amino acid activation for nonribosomal peptide biosynthetic process"/>
    <property type="evidence" value="ECO:0007669"/>
    <property type="project" value="TreeGrafter"/>
</dbReference>
<dbReference type="Gene3D" id="3.30.300.30">
    <property type="match status" value="1"/>
</dbReference>
<dbReference type="GO" id="GO:0005737">
    <property type="term" value="C:cytoplasm"/>
    <property type="evidence" value="ECO:0007669"/>
    <property type="project" value="TreeGrafter"/>
</dbReference>
<organism evidence="5 6">
    <name type="scientific">Luteolibacter luteus</name>
    <dbReference type="NCBI Taxonomy" id="2728835"/>
    <lineage>
        <taxon>Bacteria</taxon>
        <taxon>Pseudomonadati</taxon>
        <taxon>Verrucomicrobiota</taxon>
        <taxon>Verrucomicrobiia</taxon>
        <taxon>Verrucomicrobiales</taxon>
        <taxon>Verrucomicrobiaceae</taxon>
        <taxon>Luteolibacter</taxon>
    </lineage>
</organism>
<dbReference type="Pfam" id="PF00501">
    <property type="entry name" value="AMP-binding"/>
    <property type="match status" value="1"/>
</dbReference>
<dbReference type="InterPro" id="IPR042099">
    <property type="entry name" value="ANL_N_sf"/>
</dbReference>
<dbReference type="RefSeq" id="WP_169452942.1">
    <property type="nucleotide sequence ID" value="NZ_CP051774.1"/>
</dbReference>
<feature type="region of interest" description="Disordered" evidence="3">
    <location>
        <begin position="587"/>
        <end position="612"/>
    </location>
</feature>
<reference evidence="5 6" key="1">
    <citation type="submission" date="2020-04" db="EMBL/GenBank/DDBJ databases">
        <title>Luteolibacter sp. G-1-1-1 isolated from soil.</title>
        <authorList>
            <person name="Dahal R.H."/>
        </authorList>
    </citation>
    <scope>NUCLEOTIDE SEQUENCE [LARGE SCALE GENOMIC DNA]</scope>
    <source>
        <strain evidence="5 6">G-1-1-1</strain>
    </source>
</reference>
<evidence type="ECO:0000313" key="5">
    <source>
        <dbReference type="EMBL" id="QJE94721.1"/>
    </source>
</evidence>
<feature type="domain" description="Carrier" evidence="4">
    <location>
        <begin position="509"/>
        <end position="584"/>
    </location>
</feature>
<dbReference type="InterPro" id="IPR036736">
    <property type="entry name" value="ACP-like_sf"/>
</dbReference>
<dbReference type="InterPro" id="IPR009081">
    <property type="entry name" value="PP-bd_ACP"/>
</dbReference>
<dbReference type="Proteomes" id="UP000501812">
    <property type="component" value="Chromosome"/>
</dbReference>
<dbReference type="InterPro" id="IPR000873">
    <property type="entry name" value="AMP-dep_synth/lig_dom"/>
</dbReference>
<sequence length="612" mass="66387">MTASPLTQEGLLLDGLLNRFLTRAQDRPDDIAAISGADALSLRELDQRSNRLARRLQELGARPGAYVGIGLDRSVDLIVALLAVVKSGAAYVPLDPAYPQARLEHMISSAGLETVVTSASLADGFLSAGAAQVSDIALSADREVSADPVISYATPDDPLYAIFTSGSTGQPKAASVFRRSFANLLDWYVHELDLGADDCTLVISSPSFDLTQKNFFAPLLTGGRVLLDDCRTYDISRISRLIREHRVTLVNCTPSAFYPLVDAAASEDYAALRSIRFAVLGGEPISIPRLRAWLEHPACPAEIVNTYGPTECTDICAFHRMHRGNLDAFGFVPLGREIPNVIVTIRDEDLAVVPDGELGELCISGAGLGGGYLNDEDRTRKSFALAGALYRTGDLARRLPCGTLEFRGRADHQVKVNGFRIELGEIELALEQHEGVRQAVVIARDGRLIGHLKGTVDAAILKGFLAERLPAYMIPGEFHFAESFPLTPNGKVDRLALAESNRSDEAHEVREEGLLGRILTLWSQVLERPVNDTEANFFDLGGTSIHLAVVHLRLRELTGRDLAITDLFARPSAKSLADFLSPQAAANAAPSAQDRARLQQAGLARFRRPTPR</sequence>
<protein>
    <submittedName>
        <fullName evidence="5">Non-ribosomal peptide synthetase</fullName>
    </submittedName>
</protein>
<dbReference type="NCBIfam" id="TIGR01733">
    <property type="entry name" value="AA-adenyl-dom"/>
    <property type="match status" value="1"/>
</dbReference>
<dbReference type="AlphaFoldDB" id="A0A858RDL8"/>
<evidence type="ECO:0000256" key="1">
    <source>
        <dbReference type="ARBA" id="ARBA00022450"/>
    </source>
</evidence>
<dbReference type="SUPFAM" id="SSF56801">
    <property type="entry name" value="Acetyl-CoA synthetase-like"/>
    <property type="match status" value="1"/>
</dbReference>
<dbReference type="FunFam" id="3.40.50.980:FF:000001">
    <property type="entry name" value="Non-ribosomal peptide synthetase"/>
    <property type="match status" value="1"/>
</dbReference>
<name>A0A858RDL8_9BACT</name>
<dbReference type="InterPro" id="IPR020806">
    <property type="entry name" value="PKS_PP-bd"/>
</dbReference>
<dbReference type="Gene3D" id="1.10.1200.10">
    <property type="entry name" value="ACP-like"/>
    <property type="match status" value="1"/>
</dbReference>
<evidence type="ECO:0000256" key="3">
    <source>
        <dbReference type="SAM" id="MobiDB-lite"/>
    </source>
</evidence>
<keyword evidence="2" id="KW-0597">Phosphoprotein</keyword>
<dbReference type="InterPro" id="IPR025110">
    <property type="entry name" value="AMP-bd_C"/>
</dbReference>